<protein>
    <submittedName>
        <fullName evidence="5">Histidine triad nucleotide-binding protein</fullName>
    </submittedName>
</protein>
<dbReference type="KEGG" id="had:CDV25_08245"/>
<dbReference type="PROSITE" id="PS51084">
    <property type="entry name" value="HIT_2"/>
    <property type="match status" value="1"/>
</dbReference>
<dbReference type="Proteomes" id="UP000029920">
    <property type="component" value="Unassembled WGS sequence"/>
</dbReference>
<dbReference type="RefSeq" id="WP_034552235.1">
    <property type="nucleotide sequence ID" value="NZ_CP021886.1"/>
</dbReference>
<dbReference type="EMBL" id="JRPC02000004">
    <property type="protein sequence ID" value="TLE16675.1"/>
    <property type="molecule type" value="Genomic_DNA"/>
</dbReference>
<dbReference type="Pfam" id="PF01230">
    <property type="entry name" value="HIT"/>
    <property type="match status" value="1"/>
</dbReference>
<dbReference type="AlphaFoldDB" id="A0A099UK85"/>
<proteinExistence type="predicted"/>
<evidence type="ECO:0000313" key="6">
    <source>
        <dbReference type="Proteomes" id="UP000029920"/>
    </source>
</evidence>
<feature type="active site" description="Tele-AMP-histidine intermediate" evidence="1">
    <location>
        <position position="95"/>
    </location>
</feature>
<evidence type="ECO:0000259" key="3">
    <source>
        <dbReference type="PROSITE" id="PS51084"/>
    </source>
</evidence>
<reference evidence="4 7" key="2">
    <citation type="submission" date="2017-06" db="EMBL/GenBank/DDBJ databases">
        <title>Complete genome of Helicobacter apodemus.</title>
        <authorList>
            <person name="Cho S."/>
        </authorList>
    </citation>
    <scope>NUCLEOTIDE SEQUENCE [LARGE SCALE GENOMIC DNA]</scope>
    <source>
        <strain evidence="4">SCJK1</strain>
        <strain evidence="7">SNUVETPUB-15-01</strain>
    </source>
</reference>
<evidence type="ECO:0000313" key="7">
    <source>
        <dbReference type="Proteomes" id="UP000244890"/>
    </source>
</evidence>
<dbReference type="GO" id="GO:0003824">
    <property type="term" value="F:catalytic activity"/>
    <property type="evidence" value="ECO:0007669"/>
    <property type="project" value="InterPro"/>
</dbReference>
<evidence type="ECO:0000256" key="2">
    <source>
        <dbReference type="PROSITE-ProRule" id="PRU00464"/>
    </source>
</evidence>
<evidence type="ECO:0000256" key="1">
    <source>
        <dbReference type="PIRSR" id="PIRSR601310-1"/>
    </source>
</evidence>
<reference evidence="5 6" key="1">
    <citation type="journal article" date="2014" name="Genome Announc.">
        <title>Draft genome sequences of eight enterohepatic helicobacter species isolated from both laboratory and wild rodents.</title>
        <authorList>
            <person name="Sheh A."/>
            <person name="Shen Z."/>
            <person name="Fox J.G."/>
        </authorList>
    </citation>
    <scope>NUCLEOTIDE SEQUENCE [LARGE SCALE GENOMIC DNA]</scope>
    <source>
        <strain evidence="5 6">MIT-03-7007</strain>
    </source>
</reference>
<dbReference type="Proteomes" id="UP000244890">
    <property type="component" value="Chromosome"/>
</dbReference>
<name>A0A099UK85_9HELI</name>
<gene>
    <name evidence="4" type="ORF">CDV25_08245</name>
    <name evidence="5" type="ORF">LS72_002170</name>
</gene>
<reference evidence="5" key="3">
    <citation type="submission" date="2018-04" db="EMBL/GenBank/DDBJ databases">
        <authorList>
            <person name="Sheh A."/>
            <person name="Shen Z."/>
            <person name="Mannion A.J."/>
            <person name="Fox J.G."/>
        </authorList>
    </citation>
    <scope>NUCLEOTIDE SEQUENCE</scope>
    <source>
        <strain evidence="5">MIT-03-7007</strain>
    </source>
</reference>
<dbReference type="EMBL" id="CP021886">
    <property type="protein sequence ID" value="AWI34753.1"/>
    <property type="molecule type" value="Genomic_DNA"/>
</dbReference>
<sequence length="126" mass="14419">MTVFEKIIKGDLPCNKVLENDKFLAFHDISPKAPIHVLAIPKKFAKDFQEIPPQDMAEYTAFIQEVTKILGLDKNGYRIISNVGIDGGQEIPYLHFHILGGTKLRWDNLAQNISEQERLEERKKSL</sequence>
<keyword evidence="6" id="KW-1185">Reference proteome</keyword>
<comment type="caution">
    <text evidence="2">Lacks conserved residue(s) required for the propagation of feature annotation.</text>
</comment>
<dbReference type="InterPro" id="IPR019808">
    <property type="entry name" value="Histidine_triad_CS"/>
</dbReference>
<dbReference type="PROSITE" id="PS00892">
    <property type="entry name" value="HIT_1"/>
    <property type="match status" value="1"/>
</dbReference>
<dbReference type="OrthoDB" id="9784774at2"/>
<dbReference type="PANTHER" id="PTHR23089">
    <property type="entry name" value="HISTIDINE TRIAD HIT PROTEIN"/>
    <property type="match status" value="1"/>
</dbReference>
<organism evidence="5 6">
    <name type="scientific">Helicobacter apodemus</name>
    <dbReference type="NCBI Taxonomy" id="135569"/>
    <lineage>
        <taxon>Bacteria</taxon>
        <taxon>Pseudomonadati</taxon>
        <taxon>Campylobacterota</taxon>
        <taxon>Epsilonproteobacteria</taxon>
        <taxon>Campylobacterales</taxon>
        <taxon>Helicobacteraceae</taxon>
        <taxon>Helicobacter</taxon>
    </lineage>
</organism>
<feature type="domain" description="HIT" evidence="3">
    <location>
        <begin position="3"/>
        <end position="111"/>
    </location>
</feature>
<dbReference type="SUPFAM" id="SSF54197">
    <property type="entry name" value="HIT-like"/>
    <property type="match status" value="1"/>
</dbReference>
<evidence type="ECO:0000313" key="4">
    <source>
        <dbReference type="EMBL" id="AWI34753.1"/>
    </source>
</evidence>
<evidence type="ECO:0000313" key="5">
    <source>
        <dbReference type="EMBL" id="TLE16675.1"/>
    </source>
</evidence>
<dbReference type="CDD" id="cd01276">
    <property type="entry name" value="PKCI_related"/>
    <property type="match status" value="1"/>
</dbReference>
<dbReference type="InterPro" id="IPR011146">
    <property type="entry name" value="HIT-like"/>
</dbReference>
<accession>A0A099UK85</accession>
<dbReference type="Gene3D" id="3.30.428.10">
    <property type="entry name" value="HIT-like"/>
    <property type="match status" value="1"/>
</dbReference>
<dbReference type="InterPro" id="IPR036265">
    <property type="entry name" value="HIT-like_sf"/>
</dbReference>
<dbReference type="InterPro" id="IPR001310">
    <property type="entry name" value="Histidine_triad_HIT"/>
</dbReference>
<dbReference type="PRINTS" id="PR00332">
    <property type="entry name" value="HISTRIAD"/>
</dbReference>